<proteinExistence type="predicted"/>
<protein>
    <submittedName>
        <fullName evidence="1">Uncharacterized protein</fullName>
    </submittedName>
</protein>
<comment type="caution">
    <text evidence="1">The sequence shown here is derived from an EMBL/GenBank/DDBJ whole genome shotgun (WGS) entry which is preliminary data.</text>
</comment>
<name>A0ABP3TCR7_9GAMM</name>
<dbReference type="Proteomes" id="UP001499915">
    <property type="component" value="Unassembled WGS sequence"/>
</dbReference>
<dbReference type="RefSeq" id="WP_343805718.1">
    <property type="nucleotide sequence ID" value="NZ_BAAAET010000002.1"/>
</dbReference>
<evidence type="ECO:0000313" key="2">
    <source>
        <dbReference type="Proteomes" id="UP001499915"/>
    </source>
</evidence>
<organism evidence="1 2">
    <name type="scientific">Marinobacterium maritimum</name>
    <dbReference type="NCBI Taxonomy" id="500162"/>
    <lineage>
        <taxon>Bacteria</taxon>
        <taxon>Pseudomonadati</taxon>
        <taxon>Pseudomonadota</taxon>
        <taxon>Gammaproteobacteria</taxon>
        <taxon>Oceanospirillales</taxon>
        <taxon>Oceanospirillaceae</taxon>
        <taxon>Marinobacterium</taxon>
    </lineage>
</organism>
<accession>A0ABP3TCR7</accession>
<dbReference type="EMBL" id="BAAAET010000002">
    <property type="protein sequence ID" value="GAA0693752.1"/>
    <property type="molecule type" value="Genomic_DNA"/>
</dbReference>
<gene>
    <name evidence="1" type="ORF">GCM10009104_21440</name>
</gene>
<keyword evidence="2" id="KW-1185">Reference proteome</keyword>
<evidence type="ECO:0000313" key="1">
    <source>
        <dbReference type="EMBL" id="GAA0693752.1"/>
    </source>
</evidence>
<sequence>MNLTLNASVSNPAPAKPVSLKATERMNRMPVKVDASGGLWIEGRPLVCPPIFPCSSRGELVFSPGETGVLLGPWGPDPDHHLILSGRLSGQQEGRLILTLDSGLMLQACHPVNTSASLELRPRQRLWLSIPLSALEYRR</sequence>
<reference evidence="2" key="1">
    <citation type="journal article" date="2019" name="Int. J. Syst. Evol. Microbiol.">
        <title>The Global Catalogue of Microorganisms (GCM) 10K type strain sequencing project: providing services to taxonomists for standard genome sequencing and annotation.</title>
        <authorList>
            <consortium name="The Broad Institute Genomics Platform"/>
            <consortium name="The Broad Institute Genome Sequencing Center for Infectious Disease"/>
            <person name="Wu L."/>
            <person name="Ma J."/>
        </authorList>
    </citation>
    <scope>NUCLEOTIDE SEQUENCE [LARGE SCALE GENOMIC DNA]</scope>
    <source>
        <strain evidence="2">JCM 15134</strain>
    </source>
</reference>